<reference evidence="1" key="1">
    <citation type="submission" date="2014-09" db="EMBL/GenBank/DDBJ databases">
        <authorList>
            <person name="Magalhaes I.L.F."/>
            <person name="Oliveira U."/>
            <person name="Santos F.R."/>
            <person name="Vidigal T.H.D.A."/>
            <person name="Brescovit A.D."/>
            <person name="Santos A.J."/>
        </authorList>
    </citation>
    <scope>NUCLEOTIDE SEQUENCE</scope>
    <source>
        <tissue evidence="1">Shoot tissue taken approximately 20 cm above the soil surface</tissue>
    </source>
</reference>
<organism evidence="1">
    <name type="scientific">Arundo donax</name>
    <name type="common">Giant reed</name>
    <name type="synonym">Donax arundinaceus</name>
    <dbReference type="NCBI Taxonomy" id="35708"/>
    <lineage>
        <taxon>Eukaryota</taxon>
        <taxon>Viridiplantae</taxon>
        <taxon>Streptophyta</taxon>
        <taxon>Embryophyta</taxon>
        <taxon>Tracheophyta</taxon>
        <taxon>Spermatophyta</taxon>
        <taxon>Magnoliopsida</taxon>
        <taxon>Liliopsida</taxon>
        <taxon>Poales</taxon>
        <taxon>Poaceae</taxon>
        <taxon>PACMAD clade</taxon>
        <taxon>Arundinoideae</taxon>
        <taxon>Arundineae</taxon>
        <taxon>Arundo</taxon>
    </lineage>
</organism>
<sequence length="47" mass="5268">MYACVVYRYAAFDLSLSSFAPCLMVLGLYAEMEKREGDIHFASLIAT</sequence>
<dbReference type="AlphaFoldDB" id="A0A0A8ZKD6"/>
<protein>
    <submittedName>
        <fullName evidence="1">Uncharacterized protein</fullName>
    </submittedName>
</protein>
<evidence type="ECO:0000313" key="1">
    <source>
        <dbReference type="EMBL" id="JAD35327.1"/>
    </source>
</evidence>
<accession>A0A0A8ZKD6</accession>
<name>A0A0A8ZKD6_ARUDO</name>
<dbReference type="EMBL" id="GBRH01262568">
    <property type="protein sequence ID" value="JAD35327.1"/>
    <property type="molecule type" value="Transcribed_RNA"/>
</dbReference>
<proteinExistence type="predicted"/>
<reference evidence="1" key="2">
    <citation type="journal article" date="2015" name="Data Brief">
        <title>Shoot transcriptome of the giant reed, Arundo donax.</title>
        <authorList>
            <person name="Barrero R.A."/>
            <person name="Guerrero F.D."/>
            <person name="Moolhuijzen P."/>
            <person name="Goolsby J.A."/>
            <person name="Tidwell J."/>
            <person name="Bellgard S.E."/>
            <person name="Bellgard M.I."/>
        </authorList>
    </citation>
    <scope>NUCLEOTIDE SEQUENCE</scope>
    <source>
        <tissue evidence="1">Shoot tissue taken approximately 20 cm above the soil surface</tissue>
    </source>
</reference>